<name>A0A645FKE0_9ZZZZ</name>
<evidence type="ECO:0000313" key="1">
    <source>
        <dbReference type="EMBL" id="MPN14430.1"/>
    </source>
</evidence>
<dbReference type="EMBL" id="VSSQ01061056">
    <property type="protein sequence ID" value="MPN14430.1"/>
    <property type="molecule type" value="Genomic_DNA"/>
</dbReference>
<accession>A0A645FKE0</accession>
<sequence>MGAVRQNIKAAFIPDKLVARETAVAFLGDKADDEGADRGDAQAEGRERFNQVGKRIPDPEAFDHFTLSVEGETDSAIQ</sequence>
<protein>
    <submittedName>
        <fullName evidence="1">Uncharacterized protein</fullName>
    </submittedName>
</protein>
<comment type="caution">
    <text evidence="1">The sequence shown here is derived from an EMBL/GenBank/DDBJ whole genome shotgun (WGS) entry which is preliminary data.</text>
</comment>
<proteinExistence type="predicted"/>
<gene>
    <name evidence="1" type="ORF">SDC9_161757</name>
</gene>
<dbReference type="AlphaFoldDB" id="A0A645FKE0"/>
<reference evidence="1" key="1">
    <citation type="submission" date="2019-08" db="EMBL/GenBank/DDBJ databases">
        <authorList>
            <person name="Kucharzyk K."/>
            <person name="Murdoch R.W."/>
            <person name="Higgins S."/>
            <person name="Loffler F."/>
        </authorList>
    </citation>
    <scope>NUCLEOTIDE SEQUENCE</scope>
</reference>
<organism evidence="1">
    <name type="scientific">bioreactor metagenome</name>
    <dbReference type="NCBI Taxonomy" id="1076179"/>
    <lineage>
        <taxon>unclassified sequences</taxon>
        <taxon>metagenomes</taxon>
        <taxon>ecological metagenomes</taxon>
    </lineage>
</organism>